<dbReference type="Proteomes" id="UP000682733">
    <property type="component" value="Unassembled WGS sequence"/>
</dbReference>
<evidence type="ECO:0000313" key="1">
    <source>
        <dbReference type="EMBL" id="CAF1623656.1"/>
    </source>
</evidence>
<reference evidence="2" key="1">
    <citation type="submission" date="2021-02" db="EMBL/GenBank/DDBJ databases">
        <authorList>
            <person name="Nowell W R."/>
        </authorList>
    </citation>
    <scope>NUCLEOTIDE SEQUENCE</scope>
</reference>
<dbReference type="EMBL" id="CAJNOK010056644">
    <property type="protein sequence ID" value="CAF1623656.1"/>
    <property type="molecule type" value="Genomic_DNA"/>
</dbReference>
<comment type="caution">
    <text evidence="2">The sequence shown here is derived from an EMBL/GenBank/DDBJ whole genome shotgun (WGS) entry which is preliminary data.</text>
</comment>
<organism evidence="2 3">
    <name type="scientific">Didymodactylos carnosus</name>
    <dbReference type="NCBI Taxonomy" id="1234261"/>
    <lineage>
        <taxon>Eukaryota</taxon>
        <taxon>Metazoa</taxon>
        <taxon>Spiralia</taxon>
        <taxon>Gnathifera</taxon>
        <taxon>Rotifera</taxon>
        <taxon>Eurotatoria</taxon>
        <taxon>Bdelloidea</taxon>
        <taxon>Philodinida</taxon>
        <taxon>Philodinidae</taxon>
        <taxon>Didymodactylos</taxon>
    </lineage>
</organism>
<evidence type="ECO:0000313" key="2">
    <source>
        <dbReference type="EMBL" id="CAF4444824.1"/>
    </source>
</evidence>
<dbReference type="EMBL" id="CAJOBA010081704">
    <property type="protein sequence ID" value="CAF4444824.1"/>
    <property type="molecule type" value="Genomic_DNA"/>
</dbReference>
<protein>
    <submittedName>
        <fullName evidence="2">Uncharacterized protein</fullName>
    </submittedName>
</protein>
<accession>A0A8S2WD11</accession>
<gene>
    <name evidence="1" type="ORF">OVA965_LOCUS43340</name>
    <name evidence="2" type="ORF">TMI583_LOCUS45556</name>
</gene>
<proteinExistence type="predicted"/>
<feature type="non-terminal residue" evidence="2">
    <location>
        <position position="1"/>
    </location>
</feature>
<name>A0A8S2WD11_9BILA</name>
<dbReference type="AlphaFoldDB" id="A0A8S2WD11"/>
<evidence type="ECO:0000313" key="3">
    <source>
        <dbReference type="Proteomes" id="UP000682733"/>
    </source>
</evidence>
<sequence>KEGVDVLYCFNRADKLAIQNILTAELENEYVDEFAEYRSNQSQSSSVKGYRVVLAPEQVQAKLQQFASRYDLDVADCKLTFFDLDSSEKEERRRLFTELSNIGIESYLDVKTVWLKKVLEHNGLNAKTIESIMKFRYGKSK</sequence>
<dbReference type="Proteomes" id="UP000677228">
    <property type="component" value="Unassembled WGS sequence"/>
</dbReference>